<evidence type="ECO:0000313" key="1">
    <source>
        <dbReference type="EMBL" id="MDR6513364.1"/>
    </source>
</evidence>
<organism evidence="1 2">
    <name type="scientific">Novosphingobium capsulatum</name>
    <dbReference type="NCBI Taxonomy" id="13688"/>
    <lineage>
        <taxon>Bacteria</taxon>
        <taxon>Pseudomonadati</taxon>
        <taxon>Pseudomonadota</taxon>
        <taxon>Alphaproteobacteria</taxon>
        <taxon>Sphingomonadales</taxon>
        <taxon>Sphingomonadaceae</taxon>
        <taxon>Novosphingobium</taxon>
    </lineage>
</organism>
<evidence type="ECO:0000313" key="2">
    <source>
        <dbReference type="Proteomes" id="UP001184150"/>
    </source>
</evidence>
<gene>
    <name evidence="1" type="ORF">J2792_004258</name>
</gene>
<dbReference type="RefSeq" id="WP_309806629.1">
    <property type="nucleotide sequence ID" value="NZ_JAVDRD010000024.1"/>
</dbReference>
<dbReference type="Proteomes" id="UP001184150">
    <property type="component" value="Unassembled WGS sequence"/>
</dbReference>
<keyword evidence="2" id="KW-1185">Reference proteome</keyword>
<sequence>MKRRTFEEIIHEEFRWPTAGDMPFVEAADHLENANIAGGAQTRLVLMMEGYKKGADIMIAHTLEHEVDRDFLVCPIIFNYRQFLELSLKYMLATYGRHVDVKPNWNSHRLEVLWADFATMLERFGTEDPDEADPIVEEVIGQFAKIDPGSYSHRYPVDQKGQPLPLALTDLHLPTLRDVMQAVANYFIGCDGYIDNLVGAGP</sequence>
<proteinExistence type="predicted"/>
<dbReference type="EMBL" id="JAVDRD010000024">
    <property type="protein sequence ID" value="MDR6513364.1"/>
    <property type="molecule type" value="Genomic_DNA"/>
</dbReference>
<accession>A0ABU1MSZ2</accession>
<evidence type="ECO:0008006" key="3">
    <source>
        <dbReference type="Google" id="ProtNLM"/>
    </source>
</evidence>
<comment type="caution">
    <text evidence="1">The sequence shown here is derived from an EMBL/GenBank/DDBJ whole genome shotgun (WGS) entry which is preliminary data.</text>
</comment>
<protein>
    <recommendedName>
        <fullName evidence="3">HEPN domain-containing protein</fullName>
    </recommendedName>
</protein>
<reference evidence="1 2" key="1">
    <citation type="submission" date="2023-07" db="EMBL/GenBank/DDBJ databases">
        <title>Sorghum-associated microbial communities from plants grown in Nebraska, USA.</title>
        <authorList>
            <person name="Schachtman D."/>
        </authorList>
    </citation>
    <scope>NUCLEOTIDE SEQUENCE [LARGE SCALE GENOMIC DNA]</scope>
    <source>
        <strain evidence="1 2">DS1027</strain>
    </source>
</reference>
<name>A0ABU1MSZ2_9SPHN</name>